<feature type="region of interest" description="Disordered" evidence="6">
    <location>
        <begin position="22"/>
        <end position="54"/>
    </location>
</feature>
<evidence type="ECO:0000256" key="6">
    <source>
        <dbReference type="SAM" id="MobiDB-lite"/>
    </source>
</evidence>
<dbReference type="Pfam" id="PF07724">
    <property type="entry name" value="AAA_2"/>
    <property type="match status" value="1"/>
</dbReference>
<dbReference type="EMBL" id="HE575158">
    <property type="protein sequence ID" value="CCC56883.1"/>
    <property type="molecule type" value="Genomic_DNA"/>
</dbReference>
<dbReference type="InterPro" id="IPR003593">
    <property type="entry name" value="AAA+_ATPase"/>
</dbReference>
<dbReference type="FunFam" id="3.40.50.300:FF:000025">
    <property type="entry name" value="ATP-dependent Clp protease subunit"/>
    <property type="match status" value="1"/>
</dbReference>
<dbReference type="InterPro" id="IPR001270">
    <property type="entry name" value="ClpA/B"/>
</dbReference>
<evidence type="ECO:0000256" key="1">
    <source>
        <dbReference type="ARBA" id="ARBA00022741"/>
    </source>
</evidence>
<feature type="compositionally biased region" description="Low complexity" evidence="6">
    <location>
        <begin position="22"/>
        <end position="39"/>
    </location>
</feature>
<dbReference type="GO" id="GO:0016887">
    <property type="term" value="F:ATP hydrolysis activity"/>
    <property type="evidence" value="ECO:0007669"/>
    <property type="project" value="InterPro"/>
</dbReference>
<dbReference type="Gene3D" id="3.40.50.300">
    <property type="entry name" value="P-loop containing nucleotide triphosphate hydrolases"/>
    <property type="match status" value="2"/>
</dbReference>
<dbReference type="PANTHER" id="PTHR11638:SF175">
    <property type="entry name" value="ATP-DEPENDENT CLP PROTEASE, ATP-BINDING SUBUNIT CLPC"/>
    <property type="match status" value="1"/>
</dbReference>
<evidence type="ECO:0000256" key="2">
    <source>
        <dbReference type="ARBA" id="ARBA00022840"/>
    </source>
</evidence>
<dbReference type="InterPro" id="IPR028299">
    <property type="entry name" value="ClpA/B_CS2"/>
</dbReference>
<feature type="coiled-coil region" evidence="5">
    <location>
        <begin position="329"/>
        <end position="356"/>
    </location>
</feature>
<dbReference type="Gene3D" id="1.10.8.60">
    <property type="match status" value="2"/>
</dbReference>
<dbReference type="CDD" id="cd00009">
    <property type="entry name" value="AAA"/>
    <property type="match status" value="1"/>
</dbReference>
<keyword evidence="3 4" id="KW-0143">Chaperone</keyword>
<dbReference type="AlphaFoldDB" id="G0UGJ7"/>
<organism evidence="8">
    <name type="scientific">Weissella thailandensis fsh4-2</name>
    <dbReference type="NCBI Taxonomy" id="1056112"/>
    <lineage>
        <taxon>Bacteria</taxon>
        <taxon>Bacillati</taxon>
        <taxon>Bacillota</taxon>
        <taxon>Bacilli</taxon>
        <taxon>Lactobacillales</taxon>
        <taxon>Lactobacillaceae</taxon>
        <taxon>Weissella</taxon>
    </lineage>
</organism>
<dbReference type="FunFam" id="3.40.50.300:FF:000010">
    <property type="entry name" value="Chaperone clpB 1, putative"/>
    <property type="match status" value="1"/>
</dbReference>
<dbReference type="PRINTS" id="PR00300">
    <property type="entry name" value="CLPPROTEASEA"/>
</dbReference>
<keyword evidence="2 4" id="KW-0067">ATP-binding</keyword>
<feature type="compositionally biased region" description="Gly residues" evidence="6">
    <location>
        <begin position="40"/>
        <end position="52"/>
    </location>
</feature>
<evidence type="ECO:0000259" key="7">
    <source>
        <dbReference type="PROSITE" id="PS50151"/>
    </source>
</evidence>
<gene>
    <name evidence="8" type="ORF">WT2_00886</name>
</gene>
<dbReference type="InterPro" id="IPR027417">
    <property type="entry name" value="P-loop_NTPase"/>
</dbReference>
<feature type="domain" description="UVR" evidence="7">
    <location>
        <begin position="307"/>
        <end position="342"/>
    </location>
</feature>
<name>G0UGJ7_9LACO</name>
<evidence type="ECO:0000313" key="8">
    <source>
        <dbReference type="EMBL" id="CCC56883.1"/>
    </source>
</evidence>
<dbReference type="GO" id="GO:0005737">
    <property type="term" value="C:cytoplasm"/>
    <property type="evidence" value="ECO:0007669"/>
    <property type="project" value="TreeGrafter"/>
</dbReference>
<dbReference type="InterPro" id="IPR003959">
    <property type="entry name" value="ATPase_AAA_core"/>
</dbReference>
<dbReference type="Pfam" id="PF17871">
    <property type="entry name" value="AAA_lid_9"/>
    <property type="match status" value="1"/>
</dbReference>
<dbReference type="GO" id="GO:0005524">
    <property type="term" value="F:ATP binding"/>
    <property type="evidence" value="ECO:0007669"/>
    <property type="project" value="UniProtKB-KW"/>
</dbReference>
<protein>
    <submittedName>
        <fullName evidence="8">ATP-binding subunit of chaperone</fullName>
    </submittedName>
</protein>
<sequence>MAQDPFGFSSFDDIFRMMNNEAARTQQAQRSQQGPRTQMGQGGGNDNSGQGNGLLDQYGINLTEMARKGKFDPVIGRDDEIARVIEVLNRRTKNNPVLIGEAGVGKTAVVEGLAQAIVNAKVPGKLQGKEVIRLDVVSLVQGTGVRGQFEERMQKLMDEVSKRDDVILFIDEIHEIMGAGTAGEGSMDAGNILKPALARGEFQLIGATTLNEYRKIEKDAAIARRFQTVQVNEPSTEEALQIIQGIRSRYEDYHKVKYADEALEAAVNLSNRYISDRFLPDKAIDLIDEAGSKKNLSVKIADPKELENKIHSTEAQKQSAIEQEDYEKASKLRDQVNNLELQLQAVKQQAPQNEAAQTVTVEDIQKIVEEKTGIPVGELAESEQTQLRNLGDNLAEHVIGQDEATEKIARAIRRNRVGFNKTGRPIGSFLFVGPTGVGKTETAKQLAKELFGTTDSMVRFDMSEYMEKHSVSKLIGAPAGYVGYEEAGQLTEAVRRRPYSLILLDEVEKAHPDVMNMFLQILDDGRLTDAQGHIVSFKDTIIIMTSNAGAGVKDTKVGFDPEHERGTSRLLERLAPYFKPEFLNRFDGIVEFNALSKDNLLKIVDLMIADMNVAIAEKDLHLTVTDDVKQKIVDLGYNPEMGARPLRRVIQERLEDQIADFYLDNPDVKQLTTKLVDDDIVIEEMKSTVQNS</sequence>
<dbReference type="CDD" id="cd19499">
    <property type="entry name" value="RecA-like_ClpB_Hsp104-like"/>
    <property type="match status" value="1"/>
</dbReference>
<dbReference type="Pfam" id="PF10431">
    <property type="entry name" value="ClpB_D2-small"/>
    <property type="match status" value="1"/>
</dbReference>
<dbReference type="InterPro" id="IPR050130">
    <property type="entry name" value="ClpA_ClpB"/>
</dbReference>
<dbReference type="Gene3D" id="4.10.860.10">
    <property type="entry name" value="UVR domain"/>
    <property type="match status" value="1"/>
</dbReference>
<dbReference type="PROSITE" id="PS50151">
    <property type="entry name" value="UVR"/>
    <property type="match status" value="1"/>
</dbReference>
<reference evidence="8" key="1">
    <citation type="journal article" date="2011" name="J. Bacteriol.">
        <title>Genome Sequence of Weissella thailandensis fsh4-2.</title>
        <authorList>
            <person name="Benomar N."/>
            <person name="Abriouel H."/>
            <person name="Lee H."/>
            <person name="Cho G.S."/>
            <person name="Huch M."/>
            <person name="Pulido R.P."/>
            <person name="Holzapfel W.H."/>
            <person name="Galvez A."/>
            <person name="Franz C.M."/>
        </authorList>
    </citation>
    <scope>NUCLEOTIDE SEQUENCE</scope>
    <source>
        <strain evidence="8">Fsh4-2</strain>
    </source>
</reference>
<dbReference type="GO" id="GO:0034605">
    <property type="term" value="P:cellular response to heat"/>
    <property type="evidence" value="ECO:0007669"/>
    <property type="project" value="TreeGrafter"/>
</dbReference>
<dbReference type="InterPro" id="IPR019489">
    <property type="entry name" value="Clp_ATPase_C"/>
</dbReference>
<dbReference type="PROSITE" id="PS00871">
    <property type="entry name" value="CLPAB_2"/>
    <property type="match status" value="1"/>
</dbReference>
<evidence type="ECO:0000256" key="4">
    <source>
        <dbReference type="RuleBase" id="RU004432"/>
    </source>
</evidence>
<comment type="similarity">
    <text evidence="4">Belongs to the ClpA/ClpB family.</text>
</comment>
<evidence type="ECO:0000256" key="3">
    <source>
        <dbReference type="ARBA" id="ARBA00023186"/>
    </source>
</evidence>
<reference evidence="8" key="2">
    <citation type="submission" date="2011-07" db="EMBL/GenBank/DDBJ databases">
        <authorList>
            <person name="Franz C."/>
        </authorList>
    </citation>
    <scope>NUCLEOTIDE SEQUENCE</scope>
    <source>
        <strain evidence="8">Fsh4-2</strain>
    </source>
</reference>
<dbReference type="SMART" id="SM00382">
    <property type="entry name" value="AAA"/>
    <property type="match status" value="2"/>
</dbReference>
<dbReference type="SMART" id="SM01086">
    <property type="entry name" value="ClpB_D2-small"/>
    <property type="match status" value="1"/>
</dbReference>
<dbReference type="PANTHER" id="PTHR11638">
    <property type="entry name" value="ATP-DEPENDENT CLP PROTEASE"/>
    <property type="match status" value="1"/>
</dbReference>
<dbReference type="Pfam" id="PF00004">
    <property type="entry name" value="AAA"/>
    <property type="match status" value="1"/>
</dbReference>
<dbReference type="InterPro" id="IPR041546">
    <property type="entry name" value="ClpA/ClpB_AAA_lid"/>
</dbReference>
<evidence type="ECO:0000256" key="5">
    <source>
        <dbReference type="SAM" id="Coils"/>
    </source>
</evidence>
<keyword evidence="5" id="KW-0175">Coiled coil</keyword>
<keyword evidence="1 4" id="KW-0547">Nucleotide-binding</keyword>
<dbReference type="InterPro" id="IPR018368">
    <property type="entry name" value="ClpA/B_CS1"/>
</dbReference>
<dbReference type="InterPro" id="IPR001943">
    <property type="entry name" value="UVR_dom"/>
</dbReference>
<dbReference type="PROSITE" id="PS00870">
    <property type="entry name" value="CLPAB_1"/>
    <property type="match status" value="1"/>
</dbReference>
<dbReference type="SUPFAM" id="SSF52540">
    <property type="entry name" value="P-loop containing nucleoside triphosphate hydrolases"/>
    <property type="match status" value="2"/>
</dbReference>
<proteinExistence type="inferred from homology"/>
<accession>G0UGJ7</accession>